<dbReference type="AlphaFoldDB" id="A0A401ZAF9"/>
<keyword evidence="1" id="KW-0805">Transcription regulation</keyword>
<keyword evidence="2 4" id="KW-0238">DNA-binding</keyword>
<evidence type="ECO:0000259" key="5">
    <source>
        <dbReference type="PROSITE" id="PS50977"/>
    </source>
</evidence>
<sequence length="195" mass="21949">MTENPNNETYTRILEASEKLFAERGYASVRLRDIAMAVGMRHASLYYYAPEGKQQLFIAVMERTFSRHRAGLEQAIRQAGDDLREQLFAVARWLLSQPPIDMARIQHADMVEIGEQQAQRLLQLAYNSLREPIRVALQQAEASGSIALAELDLAAMALVTLIQSVHAIPGSYTPATREKIGQQLVDMLLVGWLKR</sequence>
<dbReference type="RefSeq" id="WP_126595066.1">
    <property type="nucleotide sequence ID" value="NZ_BIFQ01000001.1"/>
</dbReference>
<evidence type="ECO:0000256" key="3">
    <source>
        <dbReference type="ARBA" id="ARBA00023163"/>
    </source>
</evidence>
<evidence type="ECO:0000256" key="4">
    <source>
        <dbReference type="PROSITE-ProRule" id="PRU00335"/>
    </source>
</evidence>
<comment type="caution">
    <text evidence="6">The sequence shown here is derived from an EMBL/GenBank/DDBJ whole genome shotgun (WGS) entry which is preliminary data.</text>
</comment>
<dbReference type="SUPFAM" id="SSF46689">
    <property type="entry name" value="Homeodomain-like"/>
    <property type="match status" value="1"/>
</dbReference>
<dbReference type="Gene3D" id="1.10.10.60">
    <property type="entry name" value="Homeodomain-like"/>
    <property type="match status" value="1"/>
</dbReference>
<gene>
    <name evidence="6" type="ORF">KDAU_11680</name>
</gene>
<evidence type="ECO:0000256" key="2">
    <source>
        <dbReference type="ARBA" id="ARBA00023125"/>
    </source>
</evidence>
<keyword evidence="7" id="KW-1185">Reference proteome</keyword>
<dbReference type="InterPro" id="IPR050109">
    <property type="entry name" value="HTH-type_TetR-like_transc_reg"/>
</dbReference>
<dbReference type="SUPFAM" id="SSF48498">
    <property type="entry name" value="Tetracyclin repressor-like, C-terminal domain"/>
    <property type="match status" value="1"/>
</dbReference>
<dbReference type="InterPro" id="IPR036271">
    <property type="entry name" value="Tet_transcr_reg_TetR-rel_C_sf"/>
</dbReference>
<dbReference type="PANTHER" id="PTHR30055">
    <property type="entry name" value="HTH-TYPE TRANSCRIPTIONAL REGULATOR RUTR"/>
    <property type="match status" value="1"/>
</dbReference>
<dbReference type="PROSITE" id="PS50977">
    <property type="entry name" value="HTH_TETR_2"/>
    <property type="match status" value="1"/>
</dbReference>
<dbReference type="EMBL" id="BIFQ01000001">
    <property type="protein sequence ID" value="GCE03839.1"/>
    <property type="molecule type" value="Genomic_DNA"/>
</dbReference>
<protein>
    <recommendedName>
        <fullName evidence="5">HTH tetR-type domain-containing protein</fullName>
    </recommendedName>
</protein>
<dbReference type="GO" id="GO:0000976">
    <property type="term" value="F:transcription cis-regulatory region binding"/>
    <property type="evidence" value="ECO:0007669"/>
    <property type="project" value="TreeGrafter"/>
</dbReference>
<dbReference type="InterPro" id="IPR009057">
    <property type="entry name" value="Homeodomain-like_sf"/>
</dbReference>
<dbReference type="PRINTS" id="PR00455">
    <property type="entry name" value="HTHTETR"/>
</dbReference>
<evidence type="ECO:0000313" key="6">
    <source>
        <dbReference type="EMBL" id="GCE03839.1"/>
    </source>
</evidence>
<proteinExistence type="predicted"/>
<dbReference type="Proteomes" id="UP000287224">
    <property type="component" value="Unassembled WGS sequence"/>
</dbReference>
<organism evidence="6 7">
    <name type="scientific">Dictyobacter aurantiacus</name>
    <dbReference type="NCBI Taxonomy" id="1936993"/>
    <lineage>
        <taxon>Bacteria</taxon>
        <taxon>Bacillati</taxon>
        <taxon>Chloroflexota</taxon>
        <taxon>Ktedonobacteria</taxon>
        <taxon>Ktedonobacterales</taxon>
        <taxon>Dictyobacteraceae</taxon>
        <taxon>Dictyobacter</taxon>
    </lineage>
</organism>
<dbReference type="OrthoDB" id="9800152at2"/>
<evidence type="ECO:0000256" key="1">
    <source>
        <dbReference type="ARBA" id="ARBA00023015"/>
    </source>
</evidence>
<dbReference type="PANTHER" id="PTHR30055:SF234">
    <property type="entry name" value="HTH-TYPE TRANSCRIPTIONAL REGULATOR BETI"/>
    <property type="match status" value="1"/>
</dbReference>
<name>A0A401ZAF9_9CHLR</name>
<dbReference type="InterPro" id="IPR001647">
    <property type="entry name" value="HTH_TetR"/>
</dbReference>
<feature type="domain" description="HTH tetR-type" evidence="5">
    <location>
        <begin position="7"/>
        <end position="67"/>
    </location>
</feature>
<dbReference type="Pfam" id="PF00440">
    <property type="entry name" value="TetR_N"/>
    <property type="match status" value="1"/>
</dbReference>
<keyword evidence="3" id="KW-0804">Transcription</keyword>
<dbReference type="Gene3D" id="1.10.357.10">
    <property type="entry name" value="Tetracycline Repressor, domain 2"/>
    <property type="match status" value="1"/>
</dbReference>
<evidence type="ECO:0000313" key="7">
    <source>
        <dbReference type="Proteomes" id="UP000287224"/>
    </source>
</evidence>
<reference evidence="7" key="1">
    <citation type="submission" date="2018-12" db="EMBL/GenBank/DDBJ databases">
        <title>Tengunoibacter tsumagoiensis gen. nov., sp. nov., Dictyobacter kobayashii sp. nov., D. alpinus sp. nov., and D. joshuensis sp. nov. and description of Dictyobacteraceae fam. nov. within the order Ktedonobacterales isolated from Tengu-no-mugimeshi.</title>
        <authorList>
            <person name="Wang C.M."/>
            <person name="Zheng Y."/>
            <person name="Sakai Y."/>
            <person name="Toyoda A."/>
            <person name="Minakuchi Y."/>
            <person name="Abe K."/>
            <person name="Yokota A."/>
            <person name="Yabe S."/>
        </authorList>
    </citation>
    <scope>NUCLEOTIDE SEQUENCE [LARGE SCALE GENOMIC DNA]</scope>
    <source>
        <strain evidence="7">S-27</strain>
    </source>
</reference>
<dbReference type="GO" id="GO:0003700">
    <property type="term" value="F:DNA-binding transcription factor activity"/>
    <property type="evidence" value="ECO:0007669"/>
    <property type="project" value="TreeGrafter"/>
</dbReference>
<feature type="DNA-binding region" description="H-T-H motif" evidence="4">
    <location>
        <begin position="30"/>
        <end position="49"/>
    </location>
</feature>
<accession>A0A401ZAF9</accession>